<dbReference type="PANTHER" id="PTHR43243">
    <property type="entry name" value="INNER MEMBRANE TRANSPORTER YGJI-RELATED"/>
    <property type="match status" value="1"/>
</dbReference>
<evidence type="ECO:0000313" key="7">
    <source>
        <dbReference type="EMBL" id="CBH75026.1"/>
    </source>
</evidence>
<feature type="transmembrane region" description="Helical" evidence="6">
    <location>
        <begin position="178"/>
        <end position="200"/>
    </location>
</feature>
<comment type="caution">
    <text evidence="7">The sequence shown here is derived from an EMBL/GenBank/DDBJ whole genome shotgun (WGS) entry which is preliminary data.</text>
</comment>
<feature type="transmembrane region" description="Helical" evidence="6">
    <location>
        <begin position="50"/>
        <end position="74"/>
    </location>
</feature>
<dbReference type="AlphaFoldDB" id="E6PEZ0"/>
<keyword evidence="3 6" id="KW-0812">Transmembrane</keyword>
<feature type="transmembrane region" description="Helical" evidence="6">
    <location>
        <begin position="212"/>
        <end position="230"/>
    </location>
</feature>
<comment type="subcellular location">
    <subcellularLocation>
        <location evidence="1">Membrane</location>
        <topology evidence="1">Multi-pass membrane protein</topology>
    </subcellularLocation>
</comment>
<keyword evidence="2" id="KW-0813">Transport</keyword>
<dbReference type="PANTHER" id="PTHR43243:SF4">
    <property type="entry name" value="CATIONIC AMINO ACID TRANSPORTER 4"/>
    <property type="match status" value="1"/>
</dbReference>
<reference evidence="7" key="1">
    <citation type="submission" date="2009-10" db="EMBL/GenBank/DDBJ databases">
        <title>Diversity of trophic interactions inside an arsenic-rich microbial ecosystem.</title>
        <authorList>
            <person name="Bertin P.N."/>
            <person name="Heinrich-Salmeron A."/>
            <person name="Pelletier E."/>
            <person name="Goulhen-Chollet F."/>
            <person name="Arsene-Ploetze F."/>
            <person name="Gallien S."/>
            <person name="Calteau A."/>
            <person name="Vallenet D."/>
            <person name="Casiot C."/>
            <person name="Chane-Woon-Ming B."/>
            <person name="Giloteaux L."/>
            <person name="Barakat M."/>
            <person name="Bonnefoy V."/>
            <person name="Bruneel O."/>
            <person name="Chandler M."/>
            <person name="Cleiss J."/>
            <person name="Duran R."/>
            <person name="Elbaz-Poulichet F."/>
            <person name="Fonknechten N."/>
            <person name="Lauga B."/>
            <person name="Mornico D."/>
            <person name="Ortet P."/>
            <person name="Schaeffer C."/>
            <person name="Siguier P."/>
            <person name="Alexander Thil Smith A."/>
            <person name="Van Dorsselaer A."/>
            <person name="Weissenbach J."/>
            <person name="Medigue C."/>
            <person name="Le Paslier D."/>
        </authorList>
    </citation>
    <scope>NUCLEOTIDE SEQUENCE</scope>
</reference>
<name>E6PEZ0_9ZZZZ</name>
<keyword evidence="5 6" id="KW-0472">Membrane</keyword>
<dbReference type="Gene3D" id="1.20.1740.10">
    <property type="entry name" value="Amino acid/polyamine transporter I"/>
    <property type="match status" value="1"/>
</dbReference>
<evidence type="ECO:0000256" key="3">
    <source>
        <dbReference type="ARBA" id="ARBA00022692"/>
    </source>
</evidence>
<proteinExistence type="predicted"/>
<dbReference type="PIRSF" id="PIRSF006060">
    <property type="entry name" value="AA_transporter"/>
    <property type="match status" value="1"/>
</dbReference>
<dbReference type="InterPro" id="IPR002293">
    <property type="entry name" value="AA/rel_permease1"/>
</dbReference>
<protein>
    <submittedName>
        <fullName evidence="7">Amino acid permease-associated region</fullName>
    </submittedName>
</protein>
<gene>
    <name evidence="7" type="ORF">CARN1_0201</name>
</gene>
<feature type="transmembrane region" description="Helical" evidence="6">
    <location>
        <begin position="407"/>
        <end position="428"/>
    </location>
</feature>
<sequence length="461" mass="48862">MLARQPIARDSVQSDGPTLRRALGWPALTAIGLGTMLGGIFPTIGAGAHVAGPAVILAYLFSGLVSLCVALCYAEFASMVPIAGSAYTYAYATLGEFVAWVIGWDLILEYGLSVAPTASSWSQYAEHLLAKIGVVVPMWAREANIFTVHPQIDLIAALITLAIAVLVAIGIRESAHVNGALVIFQVLSMLVFLAVVLPGVHAANLTPFAPHGWHGIVASTALVFYAYIGFDTVTVASEEAHEPKRHVPIGILLALAIGGLLYVAIAYATVGAIPYGRLSDGAAMLDALGNVSRNNLLYIIVALGGVAGNTTVMLTSLLGQIRIFYVMARDRMLPPGVARIHPVFRTPARMTIVTGVIVAVLAAALPLSTLLDFVNIGTLSAFAIVCAGVFVLRIVEPDAPRPFRAPLAPLFTILGALGCIYLITGLSLPTWLRFAAWFVVGLAVYFLYGFHRSLLRPEARQ</sequence>
<feature type="transmembrane region" description="Helical" evidence="6">
    <location>
        <begin position="346"/>
        <end position="367"/>
    </location>
</feature>
<dbReference type="GO" id="GO:0016020">
    <property type="term" value="C:membrane"/>
    <property type="evidence" value="ECO:0007669"/>
    <property type="project" value="UniProtKB-SubCell"/>
</dbReference>
<evidence type="ECO:0000256" key="1">
    <source>
        <dbReference type="ARBA" id="ARBA00004141"/>
    </source>
</evidence>
<feature type="transmembrane region" description="Helical" evidence="6">
    <location>
        <begin position="251"/>
        <end position="276"/>
    </location>
</feature>
<evidence type="ECO:0000256" key="4">
    <source>
        <dbReference type="ARBA" id="ARBA00022989"/>
    </source>
</evidence>
<keyword evidence="4 6" id="KW-1133">Transmembrane helix</keyword>
<dbReference type="EMBL" id="CABL01000005">
    <property type="protein sequence ID" value="CBH75026.1"/>
    <property type="molecule type" value="Genomic_DNA"/>
</dbReference>
<feature type="transmembrane region" description="Helical" evidence="6">
    <location>
        <begin position="296"/>
        <end position="325"/>
    </location>
</feature>
<feature type="transmembrane region" description="Helical" evidence="6">
    <location>
        <begin position="154"/>
        <end position="171"/>
    </location>
</feature>
<feature type="transmembrane region" description="Helical" evidence="6">
    <location>
        <begin position="434"/>
        <end position="451"/>
    </location>
</feature>
<feature type="transmembrane region" description="Helical" evidence="6">
    <location>
        <begin position="23"/>
        <end position="44"/>
    </location>
</feature>
<organism evidence="7">
    <name type="scientific">mine drainage metagenome</name>
    <dbReference type="NCBI Taxonomy" id="410659"/>
    <lineage>
        <taxon>unclassified sequences</taxon>
        <taxon>metagenomes</taxon>
        <taxon>ecological metagenomes</taxon>
    </lineage>
</organism>
<dbReference type="GO" id="GO:0015171">
    <property type="term" value="F:amino acid transmembrane transporter activity"/>
    <property type="evidence" value="ECO:0007669"/>
    <property type="project" value="TreeGrafter"/>
</dbReference>
<evidence type="ECO:0000256" key="6">
    <source>
        <dbReference type="SAM" id="Phobius"/>
    </source>
</evidence>
<feature type="transmembrane region" description="Helical" evidence="6">
    <location>
        <begin position="373"/>
        <end position="395"/>
    </location>
</feature>
<evidence type="ECO:0000256" key="2">
    <source>
        <dbReference type="ARBA" id="ARBA00022448"/>
    </source>
</evidence>
<accession>E6PEZ0</accession>
<evidence type="ECO:0000256" key="5">
    <source>
        <dbReference type="ARBA" id="ARBA00023136"/>
    </source>
</evidence>
<dbReference type="Pfam" id="PF13520">
    <property type="entry name" value="AA_permease_2"/>
    <property type="match status" value="1"/>
</dbReference>
<feature type="transmembrane region" description="Helical" evidence="6">
    <location>
        <begin position="86"/>
        <end position="107"/>
    </location>
</feature>